<comment type="caution">
    <text evidence="3">The sequence shown here is derived from an EMBL/GenBank/DDBJ whole genome shotgun (WGS) entry which is preliminary data.</text>
</comment>
<dbReference type="NCBIfam" id="TIGR02607">
    <property type="entry name" value="antidote_HigA"/>
    <property type="match status" value="1"/>
</dbReference>
<evidence type="ECO:0000256" key="1">
    <source>
        <dbReference type="ARBA" id="ARBA00023125"/>
    </source>
</evidence>
<dbReference type="InterPro" id="IPR013430">
    <property type="entry name" value="Toxin_antidote_HigA"/>
</dbReference>
<name>A0A6V8LXL7_9BACT</name>
<dbReference type="PANTHER" id="PTHR36924:SF1">
    <property type="entry name" value="ANTITOXIN HIGA-1"/>
    <property type="match status" value="1"/>
</dbReference>
<dbReference type="GO" id="GO:0003677">
    <property type="term" value="F:DNA binding"/>
    <property type="evidence" value="ECO:0007669"/>
    <property type="project" value="UniProtKB-KW"/>
</dbReference>
<organism evidence="3 4">
    <name type="scientific">Fundidesulfovibrio magnetotacticus</name>
    <dbReference type="NCBI Taxonomy" id="2730080"/>
    <lineage>
        <taxon>Bacteria</taxon>
        <taxon>Pseudomonadati</taxon>
        <taxon>Thermodesulfobacteriota</taxon>
        <taxon>Desulfovibrionia</taxon>
        <taxon>Desulfovibrionales</taxon>
        <taxon>Desulfovibrionaceae</taxon>
        <taxon>Fundidesulfovibrio</taxon>
    </lineage>
</organism>
<evidence type="ECO:0000259" key="2">
    <source>
        <dbReference type="PROSITE" id="PS50943"/>
    </source>
</evidence>
<evidence type="ECO:0000313" key="4">
    <source>
        <dbReference type="Proteomes" id="UP000494245"/>
    </source>
</evidence>
<dbReference type="RefSeq" id="WP_173085611.1">
    <property type="nucleotide sequence ID" value="NZ_BLTE01000013.1"/>
</dbReference>
<dbReference type="SUPFAM" id="SSF47413">
    <property type="entry name" value="lambda repressor-like DNA-binding domains"/>
    <property type="match status" value="1"/>
</dbReference>
<reference evidence="3 4" key="1">
    <citation type="submission" date="2020-04" db="EMBL/GenBank/DDBJ databases">
        <authorList>
            <consortium name="Desulfovibrio sp. FSS-1 genome sequencing consortium"/>
            <person name="Shimoshige H."/>
            <person name="Kobayashi H."/>
            <person name="Maekawa T."/>
        </authorList>
    </citation>
    <scope>NUCLEOTIDE SEQUENCE [LARGE SCALE GENOMIC DNA]</scope>
    <source>
        <strain evidence="3 4">SIID29052-01</strain>
    </source>
</reference>
<proteinExistence type="predicted"/>
<dbReference type="PANTHER" id="PTHR36924">
    <property type="entry name" value="ANTITOXIN HIGA-1"/>
    <property type="match status" value="1"/>
</dbReference>
<dbReference type="PROSITE" id="PS50943">
    <property type="entry name" value="HTH_CROC1"/>
    <property type="match status" value="1"/>
</dbReference>
<keyword evidence="4" id="KW-1185">Reference proteome</keyword>
<dbReference type="Gene3D" id="1.10.260.40">
    <property type="entry name" value="lambda repressor-like DNA-binding domains"/>
    <property type="match status" value="1"/>
</dbReference>
<dbReference type="InterPro" id="IPR001387">
    <property type="entry name" value="Cro/C1-type_HTH"/>
</dbReference>
<feature type="domain" description="HTH cro/C1-type" evidence="2">
    <location>
        <begin position="19"/>
        <end position="66"/>
    </location>
</feature>
<dbReference type="SMART" id="SM00530">
    <property type="entry name" value="HTH_XRE"/>
    <property type="match status" value="1"/>
</dbReference>
<dbReference type="InterPro" id="IPR010982">
    <property type="entry name" value="Lambda_DNA-bd_dom_sf"/>
</dbReference>
<dbReference type="Pfam" id="PF13560">
    <property type="entry name" value="HTH_31"/>
    <property type="match status" value="1"/>
</dbReference>
<protein>
    <submittedName>
        <fullName evidence="3">Putative HTH-type transcriptional regulator YbaQ</fullName>
    </submittedName>
</protein>
<reference evidence="3 4" key="2">
    <citation type="submission" date="2020-05" db="EMBL/GenBank/DDBJ databases">
        <title>Draft genome sequence of Desulfovibrio sp. strainFSS-1.</title>
        <authorList>
            <person name="Shimoshige H."/>
            <person name="Kobayashi H."/>
            <person name="Maekawa T."/>
        </authorList>
    </citation>
    <scope>NUCLEOTIDE SEQUENCE [LARGE SCALE GENOMIC DNA]</scope>
    <source>
        <strain evidence="3 4">SIID29052-01</strain>
    </source>
</reference>
<evidence type="ECO:0000313" key="3">
    <source>
        <dbReference type="EMBL" id="GFK94998.1"/>
    </source>
</evidence>
<dbReference type="EMBL" id="BLTE01000013">
    <property type="protein sequence ID" value="GFK94998.1"/>
    <property type="molecule type" value="Genomic_DNA"/>
</dbReference>
<gene>
    <name evidence="3" type="primary">ybaQ_1</name>
    <name evidence="3" type="ORF">NNJEOMEG_02846</name>
</gene>
<sequence>MRDPIHPGEILADELSFIGFSANQLAKALHVPANRVSQIVGGRRGVTADTALRLGRFFGAGPELWLNLQKAYELDMARRDAGDLESIVAYDKSA</sequence>
<dbReference type="CDD" id="cd00093">
    <property type="entry name" value="HTH_XRE"/>
    <property type="match status" value="1"/>
</dbReference>
<dbReference type="AlphaFoldDB" id="A0A6V8LXL7"/>
<keyword evidence="1" id="KW-0238">DNA-binding</keyword>
<accession>A0A6V8LXL7</accession>
<dbReference type="Proteomes" id="UP000494245">
    <property type="component" value="Unassembled WGS sequence"/>
</dbReference>